<dbReference type="Proteomes" id="UP000235220">
    <property type="component" value="Chromosome 3"/>
</dbReference>
<dbReference type="SUPFAM" id="SSF52777">
    <property type="entry name" value="CoA-dependent acyltransferases"/>
    <property type="match status" value="1"/>
</dbReference>
<dbReference type="FunCoup" id="A0A2I4DTG3">
    <property type="interactions" value="2443"/>
</dbReference>
<dbReference type="Gene3D" id="3.30.559.30">
    <property type="entry name" value="Nonribosomal peptide synthetase, condensation domain"/>
    <property type="match status" value="1"/>
</dbReference>
<dbReference type="STRING" id="51240.A0A2I4DTG3"/>
<dbReference type="KEGG" id="jre:108983302"/>
<accession>A0A2I4DTG3</accession>
<dbReference type="GeneID" id="108983302"/>
<dbReference type="PANTHER" id="PTHR34375">
    <property type="entry name" value="GATA ZINC FINGER PROTEIN-RELATED"/>
    <property type="match status" value="1"/>
</dbReference>
<dbReference type="PANTHER" id="PTHR34375:SF3">
    <property type="entry name" value="CONDENSATION DOMAIN-CONTAINING PROTEIN"/>
    <property type="match status" value="1"/>
</dbReference>
<dbReference type="OrthoDB" id="439993at2759"/>
<evidence type="ECO:0000313" key="1">
    <source>
        <dbReference type="Proteomes" id="UP000235220"/>
    </source>
</evidence>
<dbReference type="Gramene" id="Jr03_02050_p1">
    <property type="protein sequence ID" value="cds.Jr03_02050_p1"/>
    <property type="gene ID" value="Jr03_02050"/>
</dbReference>
<dbReference type="RefSeq" id="XP_018810437.2">
    <property type="nucleotide sequence ID" value="XM_018954892.2"/>
</dbReference>
<organism evidence="1 2">
    <name type="scientific">Juglans regia</name>
    <name type="common">English walnut</name>
    <dbReference type="NCBI Taxonomy" id="51240"/>
    <lineage>
        <taxon>Eukaryota</taxon>
        <taxon>Viridiplantae</taxon>
        <taxon>Streptophyta</taxon>
        <taxon>Embryophyta</taxon>
        <taxon>Tracheophyta</taxon>
        <taxon>Spermatophyta</taxon>
        <taxon>Magnoliopsida</taxon>
        <taxon>eudicotyledons</taxon>
        <taxon>Gunneridae</taxon>
        <taxon>Pentapetalae</taxon>
        <taxon>rosids</taxon>
        <taxon>fabids</taxon>
        <taxon>Fagales</taxon>
        <taxon>Juglandaceae</taxon>
        <taxon>Juglans</taxon>
    </lineage>
</organism>
<reference evidence="2" key="1">
    <citation type="submission" date="2025-08" db="UniProtKB">
        <authorList>
            <consortium name="RefSeq"/>
        </authorList>
    </citation>
    <scope>IDENTIFICATION</scope>
    <source>
        <tissue evidence="2">Leaves</tissue>
    </source>
</reference>
<evidence type="ECO:0000313" key="2">
    <source>
        <dbReference type="RefSeq" id="XP_018810437.2"/>
    </source>
</evidence>
<sequence length="486" mass="53081">MSSQIMLKPLPFVDPKGRPVGGTEYSWCRAVPGGTGIAVLAILLSKPPDIALLQNAIYELQNSHPILKSRIHSNTSTNTISFITSPSSTGTPSIQIKSFTLSATSSILNSLSCPANTISTFHAILEHELNQNAWYNIPNPSSCTTVDTFFASIYALPDTKCAVVFRVHVSACDRTTAVSILRELLVLMGGSGEGEEEAGEKEILGNDEGKISLGIEDLIPSGKAKKTLWARGMDMLGYSVDSLRLTNLKFQDTRSPRSSQVVRLQMNQNETQRIIAGCKSRGIKLCGALVAAGLIAAYRSKRRAEDQRKKYGVVTLNDCRSILDPALSTHHFGFYHSAILNTHVIRGGEKLWELAQKTYMAFANSKNCNKHFLDMADLNFLMCRAIEKPGLTASSSLRTSFMSVFEDPVIDQSSELRRDVIGVEDFMGCASVHGIGPSIAIFDKITDGGLDCVCVYPAPLHSREQMQELVDAMKGILVEGGNYYME</sequence>
<dbReference type="AlphaFoldDB" id="A0A2I4DTG3"/>
<name>A0A2I4DTG3_JUGRE</name>
<keyword evidence="1" id="KW-1185">Reference proteome</keyword>
<protein>
    <submittedName>
        <fullName evidence="2">Uncharacterized protein LOC108983302 isoform X1</fullName>
    </submittedName>
</protein>
<proteinExistence type="predicted"/>
<gene>
    <name evidence="2" type="primary">LOC108983302</name>
</gene>